<name>A0A4R2C702_SHIGR</name>
<dbReference type="Gene3D" id="2.40.128.290">
    <property type="entry name" value="Uncharacterised protein Atu4866, PF11512"/>
    <property type="match status" value="1"/>
</dbReference>
<dbReference type="AlphaFoldDB" id="A0A4R2C702"/>
<dbReference type="Proteomes" id="UP000295351">
    <property type="component" value="Unassembled WGS sequence"/>
</dbReference>
<keyword evidence="1" id="KW-0732">Signal</keyword>
<comment type="caution">
    <text evidence="2">The sequence shown here is derived from an EMBL/GenBank/DDBJ whole genome shotgun (WGS) entry which is preliminary data.</text>
</comment>
<accession>A0A4R2C702</accession>
<evidence type="ECO:0000313" key="2">
    <source>
        <dbReference type="EMBL" id="TCN34534.1"/>
    </source>
</evidence>
<feature type="chain" id="PRO_5020558390" evidence="1">
    <location>
        <begin position="25"/>
        <end position="130"/>
    </location>
</feature>
<dbReference type="Pfam" id="PF11512">
    <property type="entry name" value="Atu4866"/>
    <property type="match status" value="1"/>
</dbReference>
<sequence>MNTIISAPLLGLLALLSTTGASLSLDGSPSDNLSRRSQQVPILANQTETEMQQHPYVGMWITADGHIRQELLPNGRYDEARGNRQSAYQGRYEVSGNRIDYWDDTGFTADGEFVDADTLHHGGMVFFRQK</sequence>
<protein>
    <submittedName>
        <fullName evidence="2">Putative ligand-binding protein with streptavidin-like fold</fullName>
    </submittedName>
</protein>
<dbReference type="InterPro" id="IPR020955">
    <property type="entry name" value="Uncharacterised_Atu4866"/>
</dbReference>
<dbReference type="RefSeq" id="WP_133036810.1">
    <property type="nucleotide sequence ID" value="NZ_BAABEI010000003.1"/>
</dbReference>
<evidence type="ECO:0000256" key="1">
    <source>
        <dbReference type="SAM" id="SignalP"/>
    </source>
</evidence>
<keyword evidence="3" id="KW-1185">Reference proteome</keyword>
<dbReference type="EMBL" id="SLVX01000034">
    <property type="protein sequence ID" value="TCN34534.1"/>
    <property type="molecule type" value="Genomic_DNA"/>
</dbReference>
<reference evidence="2 3" key="1">
    <citation type="submission" date="2019-03" db="EMBL/GenBank/DDBJ databases">
        <title>Genomic Encyclopedia of Type Strains, Phase IV (KMG-IV): sequencing the most valuable type-strain genomes for metagenomic binning, comparative biology and taxonomic classification.</title>
        <authorList>
            <person name="Goeker M."/>
        </authorList>
    </citation>
    <scope>NUCLEOTIDE SEQUENCE [LARGE SCALE GENOMIC DNA]</scope>
    <source>
        <strain evidence="2 3">DSM 18401</strain>
    </source>
</reference>
<organism evidence="2 3">
    <name type="scientific">Shinella granuli</name>
    <dbReference type="NCBI Taxonomy" id="323621"/>
    <lineage>
        <taxon>Bacteria</taxon>
        <taxon>Pseudomonadati</taxon>
        <taxon>Pseudomonadota</taxon>
        <taxon>Alphaproteobacteria</taxon>
        <taxon>Hyphomicrobiales</taxon>
        <taxon>Rhizobiaceae</taxon>
        <taxon>Shinella</taxon>
    </lineage>
</organism>
<evidence type="ECO:0000313" key="3">
    <source>
        <dbReference type="Proteomes" id="UP000295351"/>
    </source>
</evidence>
<proteinExistence type="predicted"/>
<dbReference type="InterPro" id="IPR038646">
    <property type="entry name" value="Atu4866-like_sf"/>
</dbReference>
<gene>
    <name evidence="2" type="ORF">EV665_13425</name>
</gene>
<feature type="signal peptide" evidence="1">
    <location>
        <begin position="1"/>
        <end position="24"/>
    </location>
</feature>